<dbReference type="Pfam" id="PF13578">
    <property type="entry name" value="Methyltransf_24"/>
    <property type="match status" value="1"/>
</dbReference>
<dbReference type="Proteomes" id="UP000273516">
    <property type="component" value="Unassembled WGS sequence"/>
</dbReference>
<comment type="caution">
    <text evidence="1">The sequence shown here is derived from an EMBL/GenBank/DDBJ whole genome shotgun (WGS) entry which is preliminary data.</text>
</comment>
<dbReference type="GO" id="GO:0008168">
    <property type="term" value="F:methyltransferase activity"/>
    <property type="evidence" value="ECO:0007669"/>
    <property type="project" value="UniProtKB-KW"/>
</dbReference>
<protein>
    <submittedName>
        <fullName evidence="1">Class I SAM-dependent methyltransferase</fullName>
    </submittedName>
</protein>
<dbReference type="EMBL" id="QOKZ01000006">
    <property type="protein sequence ID" value="RMC33765.1"/>
    <property type="molecule type" value="Genomic_DNA"/>
</dbReference>
<keyword evidence="2" id="KW-1185">Reference proteome</keyword>
<evidence type="ECO:0000313" key="2">
    <source>
        <dbReference type="Proteomes" id="UP000273516"/>
    </source>
</evidence>
<proteinExistence type="predicted"/>
<keyword evidence="1" id="KW-0489">Methyltransferase</keyword>
<accession>A0A3M0M8P0</accession>
<dbReference type="Gene3D" id="3.40.50.150">
    <property type="entry name" value="Vaccinia Virus protein VP39"/>
    <property type="match status" value="1"/>
</dbReference>
<evidence type="ECO:0000313" key="1">
    <source>
        <dbReference type="EMBL" id="RMC33765.1"/>
    </source>
</evidence>
<name>A0A3M0M8P0_9RHOB</name>
<gene>
    <name evidence="1" type="ORF">C9E81_15810</name>
</gene>
<dbReference type="OrthoDB" id="5764702at2"/>
<dbReference type="AlphaFoldDB" id="A0A3M0M8P0"/>
<reference evidence="1 2" key="1">
    <citation type="submission" date="2018-07" db="EMBL/GenBank/DDBJ databases">
        <authorList>
            <person name="Zhang Y."/>
            <person name="Wang L."/>
            <person name="Ma S."/>
        </authorList>
    </citation>
    <scope>NUCLEOTIDE SEQUENCE [LARGE SCALE GENOMIC DNA]</scope>
    <source>
        <strain evidence="1 2">4-2</strain>
    </source>
</reference>
<dbReference type="GO" id="GO:0032259">
    <property type="term" value="P:methylation"/>
    <property type="evidence" value="ECO:0007669"/>
    <property type="project" value="UniProtKB-KW"/>
</dbReference>
<dbReference type="InterPro" id="IPR029063">
    <property type="entry name" value="SAM-dependent_MTases_sf"/>
</dbReference>
<keyword evidence="1" id="KW-0808">Transferase</keyword>
<sequence length="231" mass="26109">MSTREIIIVSHNSHLSSADPSGWDQLFNTYQEVGIAESSGRHRLNKRRSVLRLVPKGRTGAEIGVFTGLFAPILAEVCKPKKLFLVDPWDKLHGSHFPNWGAYTNHVRVPTAGAQQAAAIRAKEMDCDCEVVKEFSTEWLKSLSPNALDWVYLDASHKFEDVVADLKHIDTILSDDGIILGDDCWISNNGQVGEIYNALYAFCEHEEYALLHLDEYGQWAIKRKRDIVSRR</sequence>
<organism evidence="1 2">
    <name type="scientific">Paracoccus alkanivorans</name>
    <dbReference type="NCBI Taxonomy" id="2116655"/>
    <lineage>
        <taxon>Bacteria</taxon>
        <taxon>Pseudomonadati</taxon>
        <taxon>Pseudomonadota</taxon>
        <taxon>Alphaproteobacteria</taxon>
        <taxon>Rhodobacterales</taxon>
        <taxon>Paracoccaceae</taxon>
        <taxon>Paracoccus</taxon>
    </lineage>
</organism>
<dbReference type="SUPFAM" id="SSF53335">
    <property type="entry name" value="S-adenosyl-L-methionine-dependent methyltransferases"/>
    <property type="match status" value="1"/>
</dbReference>